<dbReference type="GO" id="GO:0055085">
    <property type="term" value="P:transmembrane transport"/>
    <property type="evidence" value="ECO:0007669"/>
    <property type="project" value="InterPro"/>
</dbReference>
<feature type="signal peptide" evidence="6">
    <location>
        <begin position="1"/>
        <end position="19"/>
    </location>
</feature>
<evidence type="ECO:0000259" key="7">
    <source>
        <dbReference type="PROSITE" id="PS52015"/>
    </source>
</evidence>
<feature type="chain" id="PRO_5027108169" description="TonB C-terminal domain-containing protein" evidence="6">
    <location>
        <begin position="20"/>
        <end position="274"/>
    </location>
</feature>
<feature type="domain" description="TonB C-terminal" evidence="7">
    <location>
        <begin position="181"/>
        <end position="274"/>
    </location>
</feature>
<dbReference type="GO" id="GO:0016020">
    <property type="term" value="C:membrane"/>
    <property type="evidence" value="ECO:0007669"/>
    <property type="project" value="UniProtKB-SubCell"/>
</dbReference>
<gene>
    <name evidence="8" type="ORF">AVDCRST_MAG39-757</name>
</gene>
<feature type="compositionally biased region" description="Polar residues" evidence="5">
    <location>
        <begin position="261"/>
        <end position="274"/>
    </location>
</feature>
<dbReference type="SUPFAM" id="SSF74653">
    <property type="entry name" value="TolA/TonB C-terminal domain"/>
    <property type="match status" value="1"/>
</dbReference>
<evidence type="ECO:0000256" key="1">
    <source>
        <dbReference type="ARBA" id="ARBA00004167"/>
    </source>
</evidence>
<proteinExistence type="predicted"/>
<evidence type="ECO:0000256" key="5">
    <source>
        <dbReference type="SAM" id="MobiDB-lite"/>
    </source>
</evidence>
<evidence type="ECO:0000256" key="6">
    <source>
        <dbReference type="SAM" id="SignalP"/>
    </source>
</evidence>
<organism evidence="8">
    <name type="scientific">uncultured Sphingomonadaceae bacterium</name>
    <dbReference type="NCBI Taxonomy" id="169976"/>
    <lineage>
        <taxon>Bacteria</taxon>
        <taxon>Pseudomonadati</taxon>
        <taxon>Pseudomonadota</taxon>
        <taxon>Alphaproteobacteria</taxon>
        <taxon>Sphingomonadales</taxon>
        <taxon>Sphingomonadaceae</taxon>
        <taxon>environmental samples</taxon>
    </lineage>
</organism>
<keyword evidence="3" id="KW-1133">Transmembrane helix</keyword>
<evidence type="ECO:0000313" key="8">
    <source>
        <dbReference type="EMBL" id="CAA9490295.1"/>
    </source>
</evidence>
<evidence type="ECO:0000256" key="4">
    <source>
        <dbReference type="ARBA" id="ARBA00023136"/>
    </source>
</evidence>
<sequence>MNRLAALTLLALPVTPIAAQSAASVWEVGRSGRDLCIAGRTLDAAGGGYVALGLGTDGRVALIIDRRGRAAPGSVQRLAFGLDGQQFEGGESVSASDGLVTLMPAEFLDGFATASELRVLDVNGATLRTLPLAGSGAAARRLRERIDALRGDAPSARLAEAAPPAPEPAVLRREGGRAAPPAPVGSKASWLAGLEYPASALRNDEQGTVRVRLSVDPNGRVDDCSVILSSGSNSLDAETCRIFQRRARFRPATDADGRPVSGSNEQSISWRLPG</sequence>
<comment type="subcellular location">
    <subcellularLocation>
        <location evidence="1">Membrane</location>
        <topology evidence="1">Single-pass membrane protein</topology>
    </subcellularLocation>
</comment>
<protein>
    <recommendedName>
        <fullName evidence="7">TonB C-terminal domain-containing protein</fullName>
    </recommendedName>
</protein>
<evidence type="ECO:0000256" key="2">
    <source>
        <dbReference type="ARBA" id="ARBA00022692"/>
    </source>
</evidence>
<feature type="region of interest" description="Disordered" evidence="5">
    <location>
        <begin position="251"/>
        <end position="274"/>
    </location>
</feature>
<dbReference type="InterPro" id="IPR006260">
    <property type="entry name" value="TonB/TolA_C"/>
</dbReference>
<dbReference type="Gene3D" id="3.30.1150.10">
    <property type="match status" value="1"/>
</dbReference>
<dbReference type="EMBL" id="CADCVW010000030">
    <property type="protein sequence ID" value="CAA9490295.1"/>
    <property type="molecule type" value="Genomic_DNA"/>
</dbReference>
<accession>A0A6J4SCT5</accession>
<dbReference type="Pfam" id="PF03544">
    <property type="entry name" value="TonB_C"/>
    <property type="match status" value="1"/>
</dbReference>
<keyword evidence="2" id="KW-0812">Transmembrane</keyword>
<feature type="region of interest" description="Disordered" evidence="5">
    <location>
        <begin position="154"/>
        <end position="184"/>
    </location>
</feature>
<reference evidence="8" key="1">
    <citation type="submission" date="2020-02" db="EMBL/GenBank/DDBJ databases">
        <authorList>
            <person name="Meier V. D."/>
        </authorList>
    </citation>
    <scope>NUCLEOTIDE SEQUENCE</scope>
    <source>
        <strain evidence="8">AVDCRST_MAG39</strain>
    </source>
</reference>
<name>A0A6J4SCT5_9SPHN</name>
<dbReference type="AlphaFoldDB" id="A0A6J4SCT5"/>
<dbReference type="PROSITE" id="PS52015">
    <property type="entry name" value="TONB_CTD"/>
    <property type="match status" value="1"/>
</dbReference>
<dbReference type="NCBIfam" id="TIGR01352">
    <property type="entry name" value="tonB_Cterm"/>
    <property type="match status" value="1"/>
</dbReference>
<keyword evidence="4" id="KW-0472">Membrane</keyword>
<evidence type="ECO:0000256" key="3">
    <source>
        <dbReference type="ARBA" id="ARBA00022989"/>
    </source>
</evidence>
<keyword evidence="6" id="KW-0732">Signal</keyword>
<dbReference type="InterPro" id="IPR037682">
    <property type="entry name" value="TonB_C"/>
</dbReference>